<name>A0A085NMP7_9BILA</name>
<dbReference type="Proteomes" id="UP000030758">
    <property type="component" value="Unassembled WGS sequence"/>
</dbReference>
<proteinExistence type="predicted"/>
<reference evidence="2" key="1">
    <citation type="journal article" date="2014" name="Nat. Genet.">
        <title>Genome and transcriptome of the porcine whipworm Trichuris suis.</title>
        <authorList>
            <person name="Jex A.R."/>
            <person name="Nejsum P."/>
            <person name="Schwarz E.M."/>
            <person name="Hu L."/>
            <person name="Young N.D."/>
            <person name="Hall R.S."/>
            <person name="Korhonen P.K."/>
            <person name="Liao S."/>
            <person name="Thamsborg S."/>
            <person name="Xia J."/>
            <person name="Xu P."/>
            <person name="Wang S."/>
            <person name="Scheerlinck J.P."/>
            <person name="Hofmann A."/>
            <person name="Sternberg P.W."/>
            <person name="Wang J."/>
            <person name="Gasser R.B."/>
        </authorList>
    </citation>
    <scope>NUCLEOTIDE SEQUENCE [LARGE SCALE GENOMIC DNA]</scope>
    <source>
        <strain evidence="2">DCEP-RM93F</strain>
    </source>
</reference>
<protein>
    <submittedName>
        <fullName evidence="2">Uncharacterized protein</fullName>
    </submittedName>
</protein>
<sequence length="123" mass="14439">MKRAQSRVASVRNAPRDPLESTPFNRFTALLYHVKDFMCSLYLYAKVFPVSPMALAQRHFFFVVARGLGHMTESQNTESQKTESRKIEESKYRKSYHRMVKISNGRNTESHIAEWSKYRKSKC</sequence>
<feature type="region of interest" description="Disordered" evidence="1">
    <location>
        <begin position="73"/>
        <end position="92"/>
    </location>
</feature>
<dbReference type="EMBL" id="KL367486">
    <property type="protein sequence ID" value="KFD70743.1"/>
    <property type="molecule type" value="Genomic_DNA"/>
</dbReference>
<dbReference type="AlphaFoldDB" id="A0A085NMP7"/>
<evidence type="ECO:0000313" key="2">
    <source>
        <dbReference type="EMBL" id="KFD70743.1"/>
    </source>
</evidence>
<evidence type="ECO:0000256" key="1">
    <source>
        <dbReference type="SAM" id="MobiDB-lite"/>
    </source>
</evidence>
<gene>
    <name evidence="2" type="ORF">M514_17215</name>
</gene>
<organism evidence="2">
    <name type="scientific">Trichuris suis</name>
    <name type="common">pig whipworm</name>
    <dbReference type="NCBI Taxonomy" id="68888"/>
    <lineage>
        <taxon>Eukaryota</taxon>
        <taxon>Metazoa</taxon>
        <taxon>Ecdysozoa</taxon>
        <taxon>Nematoda</taxon>
        <taxon>Enoplea</taxon>
        <taxon>Dorylaimia</taxon>
        <taxon>Trichinellida</taxon>
        <taxon>Trichuridae</taxon>
        <taxon>Trichuris</taxon>
    </lineage>
</organism>
<accession>A0A085NMP7</accession>
<feature type="compositionally biased region" description="Basic and acidic residues" evidence="1">
    <location>
        <begin position="80"/>
        <end position="92"/>
    </location>
</feature>